<evidence type="ECO:0000313" key="5">
    <source>
        <dbReference type="Proteomes" id="UP000281192"/>
    </source>
</evidence>
<dbReference type="Proteomes" id="UP000234483">
    <property type="component" value="Unassembled WGS sequence"/>
</dbReference>
<reference evidence="2 5" key="2">
    <citation type="submission" date="2018-01" db="EMBL/GenBank/DDBJ databases">
        <title>Complete genome sequence of Caulobacter flavus RHGG3.</title>
        <authorList>
            <person name="Yang E."/>
        </authorList>
    </citation>
    <scope>NUCLEOTIDE SEQUENCE [LARGE SCALE GENOMIC DNA]</scope>
    <source>
        <strain evidence="2 5">RHGG3</strain>
    </source>
</reference>
<dbReference type="Gene3D" id="3.30.2370.10">
    <property type="entry name" value="putative pyruvate dehydrogenase"/>
    <property type="match status" value="1"/>
</dbReference>
<dbReference type="Proteomes" id="UP000281192">
    <property type="component" value="Chromosome"/>
</dbReference>
<proteinExistence type="predicted"/>
<sequence>MREQPIPDAATRDPTATELARIWVAEHGLHCALRIGAYDETPIDEARAWGMMLADLLRHLGRGLSDYYRRDPVEVVDVLLEAMRDELACPSSPIRGGLARSRDDEPEAGQTKAH</sequence>
<organism evidence="3 4">
    <name type="scientific">Caulobacter flavus</name>
    <dbReference type="NCBI Taxonomy" id="1679497"/>
    <lineage>
        <taxon>Bacteria</taxon>
        <taxon>Pseudomonadati</taxon>
        <taxon>Pseudomonadota</taxon>
        <taxon>Alphaproteobacteria</taxon>
        <taxon>Caulobacterales</taxon>
        <taxon>Caulobacteraceae</taxon>
        <taxon>Caulobacter</taxon>
    </lineage>
</organism>
<dbReference type="EMBL" id="CP026100">
    <property type="protein sequence ID" value="AYV45769.1"/>
    <property type="molecule type" value="Genomic_DNA"/>
</dbReference>
<keyword evidence="5" id="KW-1185">Reference proteome</keyword>
<evidence type="ECO:0000256" key="1">
    <source>
        <dbReference type="SAM" id="MobiDB-lite"/>
    </source>
</evidence>
<dbReference type="AlphaFoldDB" id="A0A2N5CTZ6"/>
<evidence type="ECO:0000313" key="4">
    <source>
        <dbReference type="Proteomes" id="UP000234483"/>
    </source>
</evidence>
<dbReference type="InterPro" id="IPR031796">
    <property type="entry name" value="DUF5076"/>
</dbReference>
<dbReference type="Pfam" id="PF16826">
    <property type="entry name" value="DUF5076"/>
    <property type="match status" value="1"/>
</dbReference>
<evidence type="ECO:0000313" key="2">
    <source>
        <dbReference type="EMBL" id="AYV45769.1"/>
    </source>
</evidence>
<dbReference type="KEGG" id="cfh:C1707_05620"/>
<evidence type="ECO:0000313" key="3">
    <source>
        <dbReference type="EMBL" id="PLR15788.1"/>
    </source>
</evidence>
<protein>
    <submittedName>
        <fullName evidence="3">DUF5076 domain-containing protein</fullName>
    </submittedName>
</protein>
<gene>
    <name evidence="2" type="ORF">C1707_05620</name>
    <name evidence="3" type="ORF">CFHF_11860</name>
</gene>
<dbReference type="OrthoDB" id="284440at2"/>
<reference evidence="3 4" key="1">
    <citation type="submission" date="2017-12" db="EMBL/GenBank/DDBJ databases">
        <title>The genome sequence of Caulobacter flavus CGMCC1 15093.</title>
        <authorList>
            <person name="Gao J."/>
            <person name="Mao X."/>
            <person name="Sun J."/>
        </authorList>
    </citation>
    <scope>NUCLEOTIDE SEQUENCE [LARGE SCALE GENOMIC DNA]</scope>
    <source>
        <strain evidence="3 4">CGMCC1 15093</strain>
    </source>
</reference>
<name>A0A2N5CTZ6_9CAUL</name>
<feature type="region of interest" description="Disordered" evidence="1">
    <location>
        <begin position="89"/>
        <end position="114"/>
    </location>
</feature>
<dbReference type="RefSeq" id="WP_101713217.1">
    <property type="nucleotide sequence ID" value="NZ_CP026100.1"/>
</dbReference>
<dbReference type="EMBL" id="PJRQ01000022">
    <property type="protein sequence ID" value="PLR15788.1"/>
    <property type="molecule type" value="Genomic_DNA"/>
</dbReference>
<accession>A0A2N5CTZ6</accession>